<accession>A0A378LS76</accession>
<reference evidence="1 2" key="1">
    <citation type="submission" date="2018-06" db="EMBL/GenBank/DDBJ databases">
        <authorList>
            <consortium name="Pathogen Informatics"/>
            <person name="Doyle S."/>
        </authorList>
    </citation>
    <scope>NUCLEOTIDE SEQUENCE [LARGE SCALE GENOMIC DNA]</scope>
    <source>
        <strain evidence="1 2">NCTC11532</strain>
    </source>
</reference>
<dbReference type="OrthoDB" id="5651653at2"/>
<dbReference type="AlphaFoldDB" id="A0A378LS76"/>
<name>A0A378LS76_9GAMM</name>
<evidence type="ECO:0000313" key="2">
    <source>
        <dbReference type="Proteomes" id="UP000255297"/>
    </source>
</evidence>
<organism evidence="1 2">
    <name type="scientific">Legionella wadsworthii</name>
    <dbReference type="NCBI Taxonomy" id="28088"/>
    <lineage>
        <taxon>Bacteria</taxon>
        <taxon>Pseudomonadati</taxon>
        <taxon>Pseudomonadota</taxon>
        <taxon>Gammaproteobacteria</taxon>
        <taxon>Legionellales</taxon>
        <taxon>Legionellaceae</taxon>
        <taxon>Legionella</taxon>
    </lineage>
</organism>
<evidence type="ECO:0000313" key="1">
    <source>
        <dbReference type="EMBL" id="STY28689.1"/>
    </source>
</evidence>
<gene>
    <name evidence="1" type="ORF">NCTC11532_00864</name>
</gene>
<protein>
    <submittedName>
        <fullName evidence="1">Uncharacterized protein</fullName>
    </submittedName>
</protein>
<dbReference type="EMBL" id="UGPB01000001">
    <property type="protein sequence ID" value="STY28689.1"/>
    <property type="molecule type" value="Genomic_DNA"/>
</dbReference>
<proteinExistence type="predicted"/>
<sequence length="478" mass="55615">MPKKKPLEVSKEFVEQVLSIIANESEEGRKKIVAIARRAEKKYEQPVKSWITGWFYQYTRTRGEKVEQSINVMENFPDAYTRLQEFKLMISEGEWKVGSYNYYLFLELIDAVPDYQPLEEQLIHTFVMELKEQVILQINSFMTQYKSTLEDIKSRELERQVARQNARQLVENVLVFNNLSEAKKYQIKSNEKIVFSLTYEEKQWHLSWVDVTGEIYPLNSGDELVQKLGSLDNPDVEKLNSVHLRQVKRECLKAREQYLVKVQLLINPEDPKTHTALSNEELLESGVTSTFVLRRTQNDASLWWFNSMGVPNQISWIDHPKLESWLSDHPNPLNEANILQFKSQLLQVKTAQSIATSKLTKMNSMLAHVFQKKEKPHQRTADEAHTIDSSVGKLNLKRFEKIEQHMKERFVSQTGEKATINQEIGVKTAQEKNAPKKLDQTRYSALSQLPVFWQEHQKMDKSSMELSDTPAMGQNSMS</sequence>
<dbReference type="RefSeq" id="WP_031567927.1">
    <property type="nucleotide sequence ID" value="NZ_CAAAIS010000015.1"/>
</dbReference>
<keyword evidence="2" id="KW-1185">Reference proteome</keyword>
<dbReference type="Proteomes" id="UP000255297">
    <property type="component" value="Unassembled WGS sequence"/>
</dbReference>